<comment type="caution">
    <text evidence="2">The sequence shown here is derived from an EMBL/GenBank/DDBJ whole genome shotgun (WGS) entry which is preliminary data.</text>
</comment>
<reference evidence="2 3" key="1">
    <citation type="submission" date="2015-01" db="EMBL/GenBank/DDBJ databases">
        <title>Evolution of Trichinella species and genotypes.</title>
        <authorList>
            <person name="Korhonen P.K."/>
            <person name="Edoardo P."/>
            <person name="Giuseppe L.R."/>
            <person name="Gasser R.B."/>
        </authorList>
    </citation>
    <scope>NUCLEOTIDE SEQUENCE [LARGE SCALE GENOMIC DNA]</scope>
    <source>
        <strain evidence="2">ISS1980</strain>
    </source>
</reference>
<keyword evidence="3" id="KW-1185">Reference proteome</keyword>
<evidence type="ECO:0000313" key="2">
    <source>
        <dbReference type="EMBL" id="KRZ80585.1"/>
    </source>
</evidence>
<dbReference type="EMBL" id="JYDO01000002">
    <property type="protein sequence ID" value="KRZ80585.1"/>
    <property type="molecule type" value="Genomic_DNA"/>
</dbReference>
<sequence>MNRLKRLCLQLLIVPPHGIGCSGIDGGGGMRNVDKRCRLLLMVLVFLDELQRLFPLNGALSCPSSSTGCSWSAVIGLGCSSSSLPSLHFKTTDSSKTVGLECHQENHNQLRKGYDEDQFQFLNQPMDLIVQSCNF</sequence>
<gene>
    <name evidence="2" type="ORF">T10_8695</name>
</gene>
<protein>
    <submittedName>
        <fullName evidence="2">Uncharacterized protein</fullName>
    </submittedName>
</protein>
<evidence type="ECO:0000313" key="3">
    <source>
        <dbReference type="Proteomes" id="UP000054843"/>
    </source>
</evidence>
<dbReference type="Proteomes" id="UP000054843">
    <property type="component" value="Unassembled WGS sequence"/>
</dbReference>
<feature type="chain" id="PRO_5006883225" evidence="1">
    <location>
        <begin position="24"/>
        <end position="135"/>
    </location>
</feature>
<proteinExistence type="predicted"/>
<accession>A0A0V1N9A7</accession>
<evidence type="ECO:0000256" key="1">
    <source>
        <dbReference type="SAM" id="SignalP"/>
    </source>
</evidence>
<dbReference type="AlphaFoldDB" id="A0A0V1N9A7"/>
<keyword evidence="1" id="KW-0732">Signal</keyword>
<organism evidence="2 3">
    <name type="scientific">Trichinella papuae</name>
    <dbReference type="NCBI Taxonomy" id="268474"/>
    <lineage>
        <taxon>Eukaryota</taxon>
        <taxon>Metazoa</taxon>
        <taxon>Ecdysozoa</taxon>
        <taxon>Nematoda</taxon>
        <taxon>Enoplea</taxon>
        <taxon>Dorylaimia</taxon>
        <taxon>Trichinellida</taxon>
        <taxon>Trichinellidae</taxon>
        <taxon>Trichinella</taxon>
    </lineage>
</organism>
<feature type="signal peptide" evidence="1">
    <location>
        <begin position="1"/>
        <end position="23"/>
    </location>
</feature>
<name>A0A0V1N9A7_9BILA</name>